<organism evidence="4 5">
    <name type="scientific">Bordetella petrii (strain ATCC BAA-461 / DSM 12804 / CCUG 43448 / CIP 107267 / Se-1111R)</name>
    <dbReference type="NCBI Taxonomy" id="340100"/>
    <lineage>
        <taxon>Bacteria</taxon>
        <taxon>Pseudomonadati</taxon>
        <taxon>Pseudomonadota</taxon>
        <taxon>Betaproteobacteria</taxon>
        <taxon>Burkholderiales</taxon>
        <taxon>Alcaligenaceae</taxon>
        <taxon>Bordetella</taxon>
    </lineage>
</organism>
<evidence type="ECO:0000313" key="4">
    <source>
        <dbReference type="EMBL" id="CAP44329.1"/>
    </source>
</evidence>
<gene>
    <name evidence="4" type="primary">qor4</name>
    <name evidence="4" type="ordered locus">Bpet3983</name>
</gene>
<evidence type="ECO:0000256" key="2">
    <source>
        <dbReference type="ARBA" id="ARBA00023002"/>
    </source>
</evidence>
<proteinExistence type="predicted"/>
<reference evidence="4 5" key="1">
    <citation type="journal article" date="2008" name="BMC Genomics">
        <title>The missing link: Bordetella petrii is endowed with both the metabolic versatility of environmental bacteria and virulence traits of pathogenic Bordetellae.</title>
        <authorList>
            <person name="Gross R."/>
            <person name="Guzman C.A."/>
            <person name="Sebaihia M."/>
            <person name="Martins Dos Santos V.A."/>
            <person name="Pieper D.H."/>
            <person name="Koebnik R."/>
            <person name="Lechner M."/>
            <person name="Bartels D."/>
            <person name="Buhrmester J."/>
            <person name="Choudhuri J.V."/>
            <person name="Ebensen T."/>
            <person name="Gaigalat L."/>
            <person name="Herrmann S."/>
            <person name="Khachane A.N."/>
            <person name="Larisch C."/>
            <person name="Link S."/>
            <person name="Linke B."/>
            <person name="Meyer F."/>
            <person name="Mormann S."/>
            <person name="Nakunst D."/>
            <person name="Rueckert C."/>
            <person name="Schneiker-Bekel S."/>
            <person name="Schulze K."/>
            <person name="Vorhoelter F.J."/>
            <person name="Yevsa T."/>
            <person name="Engle J.T."/>
            <person name="Goldman W.E."/>
            <person name="Puehler A."/>
            <person name="Goebel U.B."/>
            <person name="Goesmann A."/>
            <person name="Bloecker H."/>
            <person name="Kaiser O."/>
            <person name="Martinez-Arias R."/>
        </authorList>
    </citation>
    <scope>NUCLEOTIDE SEQUENCE [LARGE SCALE GENOMIC DNA]</scope>
    <source>
        <strain evidence="5">ATCC BAA-461 / DSM 12804 / CCUG 43448 / CIP 107267 / Se-1111R</strain>
    </source>
</reference>
<dbReference type="GO" id="GO:0003960">
    <property type="term" value="F:quinone reductase (NADPH) activity"/>
    <property type="evidence" value="ECO:0007669"/>
    <property type="project" value="UniProtKB-EC"/>
</dbReference>
<protein>
    <submittedName>
        <fullName evidence="4">Quinone oxidoreductase</fullName>
        <ecNumber evidence="4">1.6.5.5</ecNumber>
    </submittedName>
</protein>
<evidence type="ECO:0000259" key="3">
    <source>
        <dbReference type="SMART" id="SM00829"/>
    </source>
</evidence>
<dbReference type="InterPro" id="IPR036291">
    <property type="entry name" value="NAD(P)-bd_dom_sf"/>
</dbReference>
<evidence type="ECO:0000313" key="5">
    <source>
        <dbReference type="Proteomes" id="UP000001225"/>
    </source>
</evidence>
<keyword evidence="5" id="KW-1185">Reference proteome</keyword>
<keyword evidence="2 4" id="KW-0560">Oxidoreductase</keyword>
<dbReference type="Gene3D" id="3.40.50.720">
    <property type="entry name" value="NAD(P)-binding Rossmann-like Domain"/>
    <property type="match status" value="1"/>
</dbReference>
<dbReference type="SUPFAM" id="SSF50129">
    <property type="entry name" value="GroES-like"/>
    <property type="match status" value="1"/>
</dbReference>
<feature type="domain" description="Enoyl reductase (ER)" evidence="3">
    <location>
        <begin position="11"/>
        <end position="316"/>
    </location>
</feature>
<dbReference type="SUPFAM" id="SSF51735">
    <property type="entry name" value="NAD(P)-binding Rossmann-fold domains"/>
    <property type="match status" value="1"/>
</dbReference>
<evidence type="ECO:0000256" key="1">
    <source>
        <dbReference type="ARBA" id="ARBA00022857"/>
    </source>
</evidence>
<dbReference type="EMBL" id="AM902716">
    <property type="protein sequence ID" value="CAP44329.1"/>
    <property type="molecule type" value="Genomic_DNA"/>
</dbReference>
<dbReference type="PANTHER" id="PTHR48106:SF13">
    <property type="entry name" value="QUINONE OXIDOREDUCTASE-RELATED"/>
    <property type="match status" value="1"/>
</dbReference>
<dbReference type="InterPro" id="IPR013149">
    <property type="entry name" value="ADH-like_C"/>
</dbReference>
<dbReference type="GO" id="GO:0070402">
    <property type="term" value="F:NADPH binding"/>
    <property type="evidence" value="ECO:0007669"/>
    <property type="project" value="TreeGrafter"/>
</dbReference>
<dbReference type="InterPro" id="IPR011032">
    <property type="entry name" value="GroES-like_sf"/>
</dbReference>
<dbReference type="Gene3D" id="3.90.180.10">
    <property type="entry name" value="Medium-chain alcohol dehydrogenases, catalytic domain"/>
    <property type="match status" value="1"/>
</dbReference>
<dbReference type="SMART" id="SM00829">
    <property type="entry name" value="PKS_ER"/>
    <property type="match status" value="1"/>
</dbReference>
<dbReference type="eggNOG" id="COG0604">
    <property type="taxonomic scope" value="Bacteria"/>
</dbReference>
<dbReference type="GO" id="GO:0035925">
    <property type="term" value="F:mRNA 3'-UTR AU-rich region binding"/>
    <property type="evidence" value="ECO:0007669"/>
    <property type="project" value="TreeGrafter"/>
</dbReference>
<dbReference type="CDD" id="cd05286">
    <property type="entry name" value="QOR2"/>
    <property type="match status" value="1"/>
</dbReference>
<dbReference type="Pfam" id="PF08240">
    <property type="entry name" value="ADH_N"/>
    <property type="match status" value="1"/>
</dbReference>
<dbReference type="STRING" id="94624.Bpet3983"/>
<sequence>MDQQVQLVATGDVGNFIVVDCAPQAPGPGEIRLRHDGIGVNFIDIYHRMGLYPLPLPAVLGVEGAGTVEAVGEGVSNVRVGERVAYAGIPGAYAATRLLPAWRAISLPDGIDTKVAAVSFLRGMTAHMLLTRVYPAARGTIVLVHAAAGGLGATLTRWAHDLGCTVIGTASSPEKASLAREHGADHVIVGRAADVAAEVARLTDSRGVDFAVDGIGGDMLRKTLASTRPLGVVASVGQAGGPIPPVAVSELRPMLVRPSIMAYAADQEAYAVAAQAVIAAIRQGIVRGAAHEYPLARAAQAHGDLESGKTTGSVMLAP</sequence>
<dbReference type="KEGG" id="bpt:Bpet3983"/>
<accession>A9I6Q1</accession>
<keyword evidence="1" id="KW-0521">NADP</keyword>
<dbReference type="AlphaFoldDB" id="A9I6Q1"/>
<dbReference type="Proteomes" id="UP000001225">
    <property type="component" value="Chromosome"/>
</dbReference>
<dbReference type="GO" id="GO:0005829">
    <property type="term" value="C:cytosol"/>
    <property type="evidence" value="ECO:0007669"/>
    <property type="project" value="TreeGrafter"/>
</dbReference>
<dbReference type="InterPro" id="IPR020843">
    <property type="entry name" value="ER"/>
</dbReference>
<dbReference type="InterPro" id="IPR013154">
    <property type="entry name" value="ADH-like_N"/>
</dbReference>
<dbReference type="Pfam" id="PF00107">
    <property type="entry name" value="ADH_zinc_N"/>
    <property type="match status" value="1"/>
</dbReference>
<dbReference type="InterPro" id="IPR047618">
    <property type="entry name" value="QOR-like"/>
</dbReference>
<dbReference type="PANTHER" id="PTHR48106">
    <property type="entry name" value="QUINONE OXIDOREDUCTASE PIG3-RELATED"/>
    <property type="match status" value="1"/>
</dbReference>
<dbReference type="EC" id="1.6.5.5" evidence="4"/>
<name>A9I6Q1_BORPD</name>